<protein>
    <submittedName>
        <fullName evidence="1">Uncharacterized protein</fullName>
    </submittedName>
</protein>
<dbReference type="Pfam" id="PF19860">
    <property type="entry name" value="DUF6334"/>
    <property type="match status" value="1"/>
</dbReference>
<evidence type="ECO:0000313" key="2">
    <source>
        <dbReference type="Proteomes" id="UP000073923"/>
    </source>
</evidence>
<proteinExistence type="predicted"/>
<sequence>MADRTMLQFDYGEVHGDVVTAVLGQREEAANWQDIAVVLGSRALILRVDPDTDEIAVHLEAAPELDSGWLAVAELSDVVGLELGWCWEGRNYRGYLDMFALSFSGLEPQVCFIGEAATISVRRIQPAA</sequence>
<dbReference type="Proteomes" id="UP000073923">
    <property type="component" value="Unassembled WGS sequence"/>
</dbReference>
<evidence type="ECO:0000313" key="1">
    <source>
        <dbReference type="EMBL" id="KTT99884.1"/>
    </source>
</evidence>
<dbReference type="OrthoDB" id="7186835at2"/>
<dbReference type="RefSeq" id="WP_058744829.1">
    <property type="nucleotide sequence ID" value="NZ_LDTF01000020.1"/>
</dbReference>
<gene>
    <name evidence="1" type="ORF">NS355_05755</name>
</gene>
<organism evidence="1 2">
    <name type="scientific">Sphingomonas yabuuchiae</name>
    <dbReference type="NCBI Taxonomy" id="172044"/>
    <lineage>
        <taxon>Bacteria</taxon>
        <taxon>Pseudomonadati</taxon>
        <taxon>Pseudomonadota</taxon>
        <taxon>Alphaproteobacteria</taxon>
        <taxon>Sphingomonadales</taxon>
        <taxon>Sphingomonadaceae</taxon>
        <taxon>Sphingomonas</taxon>
    </lineage>
</organism>
<comment type="caution">
    <text evidence="1">The sequence shown here is derived from an EMBL/GenBank/DDBJ whole genome shotgun (WGS) entry which is preliminary data.</text>
</comment>
<dbReference type="InterPro" id="IPR046297">
    <property type="entry name" value="DUF6334"/>
</dbReference>
<dbReference type="PATRIC" id="fig|172044.3.peg.888"/>
<dbReference type="EMBL" id="LDTF01000020">
    <property type="protein sequence ID" value="KTT99884.1"/>
    <property type="molecule type" value="Genomic_DNA"/>
</dbReference>
<name>A0A147IVT8_9SPHN</name>
<reference evidence="1 2" key="1">
    <citation type="journal article" date="2016" name="Front. Microbiol.">
        <title>Genomic Resource of Rice Seed Associated Bacteria.</title>
        <authorList>
            <person name="Midha S."/>
            <person name="Bansal K."/>
            <person name="Sharma S."/>
            <person name="Kumar N."/>
            <person name="Patil P.P."/>
            <person name="Chaudhry V."/>
            <person name="Patil P.B."/>
        </authorList>
    </citation>
    <scope>NUCLEOTIDE SEQUENCE [LARGE SCALE GENOMIC DNA]</scope>
    <source>
        <strain evidence="1 2">NS355</strain>
    </source>
</reference>
<accession>A0A147IVT8</accession>
<dbReference type="AlphaFoldDB" id="A0A147IVT8"/>